<dbReference type="EC" id="2.7.1.23" evidence="2"/>
<evidence type="ECO:0000313" key="8">
    <source>
        <dbReference type="Proteomes" id="UP000822476"/>
    </source>
</evidence>
<dbReference type="AlphaFoldDB" id="A0A8S9Z2S8"/>
<keyword evidence="5" id="KW-0521">NADP</keyword>
<proteinExistence type="inferred from homology"/>
<dbReference type="OrthoDB" id="185618at2759"/>
<dbReference type="InterPro" id="IPR017437">
    <property type="entry name" value="ATP-NAD_kinase_PpnK-typ_C"/>
</dbReference>
<dbReference type="EMBL" id="JTDE01002381">
    <property type="protein sequence ID" value="KAF7257447.1"/>
    <property type="molecule type" value="Genomic_DNA"/>
</dbReference>
<dbReference type="InterPro" id="IPR017438">
    <property type="entry name" value="ATP-NAD_kinase_N"/>
</dbReference>
<reference evidence="7" key="1">
    <citation type="submission" date="2019-07" db="EMBL/GenBank/DDBJ databases">
        <title>Annotation for the trematode Paragonimus miyazaki's.</title>
        <authorList>
            <person name="Choi Y.-J."/>
        </authorList>
    </citation>
    <scope>NUCLEOTIDE SEQUENCE</scope>
    <source>
        <strain evidence="7">Japan</strain>
    </source>
</reference>
<evidence type="ECO:0000256" key="4">
    <source>
        <dbReference type="ARBA" id="ARBA00022777"/>
    </source>
</evidence>
<dbReference type="GO" id="GO:0003951">
    <property type="term" value="F:NAD+ kinase activity"/>
    <property type="evidence" value="ECO:0007669"/>
    <property type="project" value="UniProtKB-EC"/>
</dbReference>
<dbReference type="GO" id="GO:0006741">
    <property type="term" value="P:NADP+ biosynthetic process"/>
    <property type="evidence" value="ECO:0007669"/>
    <property type="project" value="InterPro"/>
</dbReference>
<dbReference type="PANTHER" id="PTHR13158">
    <property type="match status" value="1"/>
</dbReference>
<evidence type="ECO:0000256" key="5">
    <source>
        <dbReference type="ARBA" id="ARBA00022857"/>
    </source>
</evidence>
<sequence>MTPLITFVHSSFQTFSVGSLATFILRLAKRKAFQCHCFSSACNHHHVTEFKPFKKALLLTKITKFDFERSLEQHTDDEQLRKALLLKGINVDWLVKRHNAHYQKVAEFQRFLKQFPFIYFLRLRGLEVQLVDRSTYTNDAIAWADVVFTAGGDGTFLLGASKIRHRNIPIIGLNTDPKYSVGFLCLPSWCTNNLPKTLDLVLSGTFNYFWRNRIRVSIYHNRDQPLKMGFLDKRKPGVGDGWLSAEHTDTFLSPPELIDMPLIPADVWNNISCTVLPIVALNEVFVGEALSARVSHYEICIDHRTSLRQKSSGVTIATGTGSTSWYRNITALSPETVAKILRIASSVHSRGYRKGDEILQQQFANVKFIGSSPSLTNQQEIEADPLDVLSSDEFAHAVAQQFNASIQFDPTDSQMAFVVRDPVCNGSVQIRSLMLDAHLVFDGGCIFPFQYGSVAEFSIHQSDALCCVSLLDPN</sequence>
<dbReference type="Gene3D" id="2.60.200.30">
    <property type="entry name" value="Probable inorganic polyphosphate/atp-NAD kinase, domain 2"/>
    <property type="match status" value="1"/>
</dbReference>
<comment type="similarity">
    <text evidence="1">Belongs to the NAD kinase family.</text>
</comment>
<keyword evidence="4" id="KW-0418">Kinase</keyword>
<evidence type="ECO:0000313" key="7">
    <source>
        <dbReference type="EMBL" id="KAF7257447.1"/>
    </source>
</evidence>
<keyword evidence="3" id="KW-0808">Transferase</keyword>
<dbReference type="Gene3D" id="3.40.50.10330">
    <property type="entry name" value="Probable inorganic polyphosphate/atp-NAD kinase, domain 1"/>
    <property type="match status" value="1"/>
</dbReference>
<dbReference type="GO" id="GO:0019674">
    <property type="term" value="P:NAD+ metabolic process"/>
    <property type="evidence" value="ECO:0007669"/>
    <property type="project" value="InterPro"/>
</dbReference>
<gene>
    <name evidence="7" type="ORF">EG68_05140</name>
</gene>
<evidence type="ECO:0000256" key="2">
    <source>
        <dbReference type="ARBA" id="ARBA00012120"/>
    </source>
</evidence>
<dbReference type="Pfam" id="PF01513">
    <property type="entry name" value="NAD_kinase"/>
    <property type="match status" value="1"/>
</dbReference>
<accession>A0A8S9Z2S8</accession>
<dbReference type="PANTHER" id="PTHR13158:SF5">
    <property type="entry name" value="NAD KINASE 2, MITOCHONDRIAL"/>
    <property type="match status" value="1"/>
</dbReference>
<name>A0A8S9Z2S8_9TREM</name>
<comment type="caution">
    <text evidence="7">The sequence shown here is derived from an EMBL/GenBank/DDBJ whole genome shotgun (WGS) entry which is preliminary data.</text>
</comment>
<evidence type="ECO:0000256" key="3">
    <source>
        <dbReference type="ARBA" id="ARBA00022679"/>
    </source>
</evidence>
<dbReference type="SUPFAM" id="SSF111331">
    <property type="entry name" value="NAD kinase/diacylglycerol kinase-like"/>
    <property type="match status" value="1"/>
</dbReference>
<keyword evidence="6" id="KW-0520">NAD</keyword>
<dbReference type="InterPro" id="IPR016064">
    <property type="entry name" value="NAD/diacylglycerol_kinase_sf"/>
</dbReference>
<dbReference type="Proteomes" id="UP000822476">
    <property type="component" value="Unassembled WGS sequence"/>
</dbReference>
<dbReference type="GO" id="GO:0005739">
    <property type="term" value="C:mitochondrion"/>
    <property type="evidence" value="ECO:0007669"/>
    <property type="project" value="TreeGrafter"/>
</dbReference>
<organism evidence="7 8">
    <name type="scientific">Paragonimus skrjabini miyazakii</name>
    <dbReference type="NCBI Taxonomy" id="59628"/>
    <lineage>
        <taxon>Eukaryota</taxon>
        <taxon>Metazoa</taxon>
        <taxon>Spiralia</taxon>
        <taxon>Lophotrochozoa</taxon>
        <taxon>Platyhelminthes</taxon>
        <taxon>Trematoda</taxon>
        <taxon>Digenea</taxon>
        <taxon>Plagiorchiida</taxon>
        <taxon>Troglotremata</taxon>
        <taxon>Troglotrematidae</taxon>
        <taxon>Paragonimus</taxon>
    </lineage>
</organism>
<evidence type="ECO:0000256" key="6">
    <source>
        <dbReference type="ARBA" id="ARBA00023027"/>
    </source>
</evidence>
<keyword evidence="8" id="KW-1185">Reference proteome</keyword>
<evidence type="ECO:0000256" key="1">
    <source>
        <dbReference type="ARBA" id="ARBA00010995"/>
    </source>
</evidence>
<protein>
    <recommendedName>
        <fullName evidence="2">NAD(+) kinase</fullName>
        <ecNumber evidence="2">2.7.1.23</ecNumber>
    </recommendedName>
</protein>
<dbReference type="InterPro" id="IPR002504">
    <property type="entry name" value="NADK"/>
</dbReference>